<dbReference type="Proteomes" id="UP000811255">
    <property type="component" value="Unassembled WGS sequence"/>
</dbReference>
<reference evidence="2 3" key="1">
    <citation type="submission" date="2021-05" db="EMBL/GenBank/DDBJ databases">
        <title>Croceibacterium sp. LX-88 genome sequence.</title>
        <authorList>
            <person name="Luo X."/>
        </authorList>
    </citation>
    <scope>NUCLEOTIDE SEQUENCE [LARGE SCALE GENOMIC DNA]</scope>
    <source>
        <strain evidence="2 3">LX-88</strain>
    </source>
</reference>
<dbReference type="Pfam" id="PF13332">
    <property type="entry name" value="Fil_haemagg_2"/>
    <property type="match status" value="1"/>
</dbReference>
<protein>
    <submittedName>
        <fullName evidence="2">Hemagglutinin repeat-containing protein</fullName>
    </submittedName>
</protein>
<gene>
    <name evidence="2" type="ORF">KK137_10380</name>
</gene>
<feature type="region of interest" description="Disordered" evidence="1">
    <location>
        <begin position="200"/>
        <end position="235"/>
    </location>
</feature>
<dbReference type="EMBL" id="JAHFVK010000002">
    <property type="protein sequence ID" value="MBT2134741.1"/>
    <property type="molecule type" value="Genomic_DNA"/>
</dbReference>
<accession>A0ABS5W4R0</accession>
<dbReference type="RefSeq" id="WP_214536366.1">
    <property type="nucleotide sequence ID" value="NZ_JAHFVK010000002.1"/>
</dbReference>
<name>A0ABS5W4R0_9SPHN</name>
<comment type="caution">
    <text evidence="2">The sequence shown here is derived from an EMBL/GenBank/DDBJ whole genome shotgun (WGS) entry which is preliminary data.</text>
</comment>
<dbReference type="InterPro" id="IPR025157">
    <property type="entry name" value="Hemagglutinin_rpt"/>
</dbReference>
<evidence type="ECO:0000256" key="1">
    <source>
        <dbReference type="SAM" id="MobiDB-lite"/>
    </source>
</evidence>
<keyword evidence="3" id="KW-1185">Reference proteome</keyword>
<evidence type="ECO:0000313" key="2">
    <source>
        <dbReference type="EMBL" id="MBT2134741.1"/>
    </source>
</evidence>
<organism evidence="2 3">
    <name type="scientific">Croceibacterium selenioxidans</name>
    <dbReference type="NCBI Taxonomy" id="2838833"/>
    <lineage>
        <taxon>Bacteria</taxon>
        <taxon>Pseudomonadati</taxon>
        <taxon>Pseudomonadota</taxon>
        <taxon>Alphaproteobacteria</taxon>
        <taxon>Sphingomonadales</taxon>
        <taxon>Erythrobacteraceae</taxon>
        <taxon>Croceibacterium</taxon>
    </lineage>
</organism>
<evidence type="ECO:0000313" key="3">
    <source>
        <dbReference type="Proteomes" id="UP000811255"/>
    </source>
</evidence>
<feature type="compositionally biased region" description="Polar residues" evidence="1">
    <location>
        <begin position="200"/>
        <end position="212"/>
    </location>
</feature>
<proteinExistence type="predicted"/>
<sequence length="235" mass="22790">MAGLAGGLAAHNAAEAVTSDPKALGGANVSLSLGFSKSSSSGASHDETVIGSTVRGHDIKLIASGAGAASTIRVTGSDVVASNALLLSADGGIIAEAATERDTVSGTSKSVGAGVGVSLGIGGAQAGPRLNASFSSAKGAYAGEEVSHRGTVLAGGGTTKVVTSGTLTLDGAQLVGNRVEGDVGHLVLASRQDTATYSASHKSVGASVSHNPASAKPSPARLLQNRTGVRRPLAD</sequence>